<dbReference type="AlphaFoldDB" id="A0A430ACH6"/>
<organism evidence="3 4">
    <name type="scientific">Vagococcus fessus</name>
    <dbReference type="NCBI Taxonomy" id="120370"/>
    <lineage>
        <taxon>Bacteria</taxon>
        <taxon>Bacillati</taxon>
        <taxon>Bacillota</taxon>
        <taxon>Bacilli</taxon>
        <taxon>Lactobacillales</taxon>
        <taxon>Enterococcaceae</taxon>
        <taxon>Vagococcus</taxon>
    </lineage>
</organism>
<evidence type="ECO:0000256" key="1">
    <source>
        <dbReference type="SAM" id="MobiDB-lite"/>
    </source>
</evidence>
<feature type="chain" id="PRO_5019075070" description="WxL domain-containing protein" evidence="2">
    <location>
        <begin position="28"/>
        <end position="1226"/>
    </location>
</feature>
<accession>A0A430ACH6</accession>
<name>A0A430ACH6_9ENTE</name>
<evidence type="ECO:0000256" key="2">
    <source>
        <dbReference type="SAM" id="SignalP"/>
    </source>
</evidence>
<feature type="region of interest" description="Disordered" evidence="1">
    <location>
        <begin position="31"/>
        <end position="92"/>
    </location>
</feature>
<feature type="compositionally biased region" description="Low complexity" evidence="1">
    <location>
        <begin position="550"/>
        <end position="563"/>
    </location>
</feature>
<dbReference type="EMBL" id="NGJY01000001">
    <property type="protein sequence ID" value="RSU04927.1"/>
    <property type="molecule type" value="Genomic_DNA"/>
</dbReference>
<evidence type="ECO:0000313" key="3">
    <source>
        <dbReference type="EMBL" id="RSU04927.1"/>
    </source>
</evidence>
<gene>
    <name evidence="3" type="ORF">CBF31_02585</name>
</gene>
<sequence length="1226" mass="133128">MKKYSKLTSLLTIAVLNSNVLIAPVFAVSESSETSTSQEKMSFQQPKIEFNDDGTPFLVDGIQPDKSIKEDAALDTRKSEEDINREKATNQKTVDDRLKELSKQREEAGYVSLQKVNDQDTPEQTEKETRKPIARGEETVTTFKELKEVVGKEGTTVINITKNIKVPHNALLTIDTGTDVLFNFSDEGKLTATSAYNVFKLGNVKRVSFNNLNYSHTNASKFLITSDDATNQEVSFEGTLQSNAALVSFPEEQGKVTFKDGLVISKLSGAIKTYFIANEMEVGSTDFSGVTLTKTMFQGSKVSFKKGSVFNNQDGLLFDVKEDIVFDNEDIILQNPKGQVIKTEGSILFNGGTLSADAEATAKAIGFQAGKDITLTDTEVTVSYGEGHLFISDQTLVTNSSMTVAKAGVLFEGRSVLLDNSQVNGSLSKLYLQTSKERAEFKLVNKSVLDITGLGTNLQIMDIKKAPIDFNIVGLGTTFNLTGGNKLYLEPNTKTPLVSGLIAIEGESSTFNITEGAVMDIHATTNDAITMKSLGGKFNVDGPGSELNLSADTDSESSGSTETNRLQPAVLRFSWMGETEFNISNKAKISVKKIGGQSSAIRMYGSKNKINISGGADFEAISTGHGPAVHYPKGDTNEFNLKDPDSSVYIEATGSQGLAFGSLALNGDKGTGKVVAGNDTYFIVRGNTKLTGVGANGLGGAVSGAMQAYDFTFEMGKMRYYDFKNTGGGPAIFTSGTKSSLKSEGNDFSVWKRNLKGEELDVNPSRIYQTLTFTAENQYFKNITVPEDASEKNKKFVEDVKADAKEMNPSVKVIGLQAYSRITANNQLAQLTDVRVPTDADAYIYAKATIPQAKGEEPRPAYEGEVTAVAALVDEDGNVYNTEEATTLPGNTDIYGKPESGIMRFKLPKELEGKQKFLKVGQSVKAVSGYQGDGVDTEKRPIKVITDKNPTVLDATPAEKIDIPEKNEIAAEGGVIKGQVSEPSLVKYYFKPSGSEEFQSSEVVSTDGDGQFELPLDVAHKLQENDVIYVTTMDKSGVLEIEDRPKTNTENGNENPISDDNVSFHDATFTKAVEIKLVGGELTLVSVPETLDFGTNKVSTKALNLKPTPSDKLVVGDNRGSRKDSWRLKLNVEDAIKVKTSRSESDLTPGLTYTDRQNQKQDVTETGIVVEETTLEKDGELDLSSEWASTNQGFNLAVPVEKQRLGDYSGALMWTLEKNVENREVD</sequence>
<evidence type="ECO:0008006" key="5">
    <source>
        <dbReference type="Google" id="ProtNLM"/>
    </source>
</evidence>
<reference evidence="3 4" key="1">
    <citation type="submission" date="2017-05" db="EMBL/GenBank/DDBJ databases">
        <title>Vagococcus spp. assemblies.</title>
        <authorList>
            <person name="Gulvik C.A."/>
        </authorList>
    </citation>
    <scope>NUCLEOTIDE SEQUENCE [LARGE SCALE GENOMIC DNA]</scope>
    <source>
        <strain evidence="3 4">CCUG 41755</strain>
    </source>
</reference>
<dbReference type="RefSeq" id="WP_126830679.1">
    <property type="nucleotide sequence ID" value="NZ_CBCRYB010000019.1"/>
</dbReference>
<protein>
    <recommendedName>
        <fullName evidence="5">WxL domain-containing protein</fullName>
    </recommendedName>
</protein>
<dbReference type="Proteomes" id="UP000287101">
    <property type="component" value="Unassembled WGS sequence"/>
</dbReference>
<dbReference type="OrthoDB" id="2176356at2"/>
<feature type="compositionally biased region" description="Basic and acidic residues" evidence="1">
    <location>
        <begin position="66"/>
        <end position="92"/>
    </location>
</feature>
<evidence type="ECO:0000313" key="4">
    <source>
        <dbReference type="Proteomes" id="UP000287101"/>
    </source>
</evidence>
<keyword evidence="4" id="KW-1185">Reference proteome</keyword>
<feature type="signal peptide" evidence="2">
    <location>
        <begin position="1"/>
        <end position="27"/>
    </location>
</feature>
<keyword evidence="2" id="KW-0732">Signal</keyword>
<proteinExistence type="predicted"/>
<feature type="region of interest" description="Disordered" evidence="1">
    <location>
        <begin position="545"/>
        <end position="564"/>
    </location>
</feature>
<comment type="caution">
    <text evidence="3">The sequence shown here is derived from an EMBL/GenBank/DDBJ whole genome shotgun (WGS) entry which is preliminary data.</text>
</comment>